<feature type="signal peptide" evidence="2">
    <location>
        <begin position="1"/>
        <end position="20"/>
    </location>
</feature>
<evidence type="ECO:0000256" key="2">
    <source>
        <dbReference type="SAM" id="SignalP"/>
    </source>
</evidence>
<dbReference type="GO" id="GO:0043190">
    <property type="term" value="C:ATP-binding cassette (ABC) transporter complex"/>
    <property type="evidence" value="ECO:0007669"/>
    <property type="project" value="InterPro"/>
</dbReference>
<proteinExistence type="predicted"/>
<dbReference type="PANTHER" id="PTHR30290">
    <property type="entry name" value="PERIPLASMIC BINDING COMPONENT OF ABC TRANSPORTER"/>
    <property type="match status" value="1"/>
</dbReference>
<evidence type="ECO:0000259" key="3">
    <source>
        <dbReference type="Pfam" id="PF00496"/>
    </source>
</evidence>
<dbReference type="Pfam" id="PF00496">
    <property type="entry name" value="SBP_bac_5"/>
    <property type="match status" value="1"/>
</dbReference>
<gene>
    <name evidence="4" type="ORF">AB4Y30_02085</name>
</gene>
<dbReference type="GO" id="GO:1904680">
    <property type="term" value="F:peptide transmembrane transporter activity"/>
    <property type="evidence" value="ECO:0007669"/>
    <property type="project" value="TreeGrafter"/>
</dbReference>
<evidence type="ECO:0000256" key="1">
    <source>
        <dbReference type="ARBA" id="ARBA00022729"/>
    </source>
</evidence>
<dbReference type="PANTHER" id="PTHR30290:SF38">
    <property type="entry name" value="D,D-DIPEPTIDE-BINDING PERIPLASMIC PROTEIN DDPA-RELATED"/>
    <property type="match status" value="1"/>
</dbReference>
<dbReference type="SUPFAM" id="SSF53850">
    <property type="entry name" value="Periplasmic binding protein-like II"/>
    <property type="match status" value="1"/>
</dbReference>
<dbReference type="RefSeq" id="WP_368653862.1">
    <property type="nucleotide sequence ID" value="NZ_CP162599.1"/>
</dbReference>
<dbReference type="AlphaFoldDB" id="A0AB39HRK1"/>
<dbReference type="CDD" id="cd08502">
    <property type="entry name" value="PBP2_NikA_DppA_OppA_like_16"/>
    <property type="match status" value="1"/>
</dbReference>
<name>A0AB39HRK1_9BACI</name>
<dbReference type="GO" id="GO:0042597">
    <property type="term" value="C:periplasmic space"/>
    <property type="evidence" value="ECO:0007669"/>
    <property type="project" value="UniProtKB-ARBA"/>
</dbReference>
<sequence>MYKRNLGFFLIMLIVSIALIGCADNTDNSNQEEGNNNDNEVKGGQLDFAYHVQPATLDPHLTVNDATRDISAHIFEALLTLDTSLEVQPMLAESYELSDDRKMITFNLRQGVKFHNGEEMTADDVIASMERWKTLSSQAETYLEEMTFEKEDDYTVIAHIPNPTIQDLYILADTAQFAAIMPEEIIENASIEGVEDMIGTGPYKFVEWKTDNYIHVEKFDDYQSRSEEPNGMSGQKNAYLDDIYFHLITDPSTRIAGLQSGDYDIASDIPPDSALNFLNDDNFQTAVDFSSFTPINFNKKEGVFKDKKIRQAANAAINVEDLLEAAYVNEEFYELDHALVKKEQTGWYSDVGSDVYNTYDPELAKELLDEAGYDGEEVVIITSREYANYYNMSVVVKEQLEAVGMKVKLDVTDWASVSQKREDPEKFDIFFNRFMIRPLPTQYLFMSNEWFGWTDSEELEELSEKILYADSLEEAQSYTDELHEVYWDYIPILKPGNTALITTYTKNVKGFDYMSNPILWNVQLEE</sequence>
<dbReference type="EMBL" id="CP162599">
    <property type="protein sequence ID" value="XDK33180.1"/>
    <property type="molecule type" value="Genomic_DNA"/>
</dbReference>
<keyword evidence="1 2" id="KW-0732">Signal</keyword>
<dbReference type="Gene3D" id="3.40.190.10">
    <property type="entry name" value="Periplasmic binding protein-like II"/>
    <property type="match status" value="1"/>
</dbReference>
<evidence type="ECO:0000313" key="4">
    <source>
        <dbReference type="EMBL" id="XDK33180.1"/>
    </source>
</evidence>
<dbReference type="Gene3D" id="3.10.105.10">
    <property type="entry name" value="Dipeptide-binding Protein, Domain 3"/>
    <property type="match status" value="1"/>
</dbReference>
<protein>
    <submittedName>
        <fullName evidence="4">ABC transporter substrate-binding protein</fullName>
    </submittedName>
</protein>
<dbReference type="Gene3D" id="3.90.76.10">
    <property type="entry name" value="Dipeptide-binding Protein, Domain 1"/>
    <property type="match status" value="1"/>
</dbReference>
<dbReference type="InterPro" id="IPR030678">
    <property type="entry name" value="Peptide/Ni-bd"/>
</dbReference>
<dbReference type="PIRSF" id="PIRSF002741">
    <property type="entry name" value="MppA"/>
    <property type="match status" value="1"/>
</dbReference>
<reference evidence="4" key="1">
    <citation type="submission" date="2024-07" db="EMBL/GenBank/DDBJ databases">
        <title>Halotolerant mesophilic bacterium Ornithinibacillus sp. 4-3, sp. nov., isolated from soil.</title>
        <authorList>
            <person name="Sidarenka A.V."/>
            <person name="Guliayeva D.E."/>
            <person name="Leanovich S.I."/>
            <person name="Hileuskaya K.S."/>
            <person name="Akhremchuk A.E."/>
            <person name="Sikolenko M.A."/>
            <person name="Valentovich L.N."/>
        </authorList>
    </citation>
    <scope>NUCLEOTIDE SEQUENCE</scope>
    <source>
        <strain evidence="4">4-3</strain>
    </source>
</reference>
<dbReference type="InterPro" id="IPR039424">
    <property type="entry name" value="SBP_5"/>
</dbReference>
<accession>A0AB39HRK1</accession>
<organism evidence="4">
    <name type="scientific">Ornithinibacillus sp. 4-3</name>
    <dbReference type="NCBI Taxonomy" id="3231488"/>
    <lineage>
        <taxon>Bacteria</taxon>
        <taxon>Bacillati</taxon>
        <taxon>Bacillota</taxon>
        <taxon>Bacilli</taxon>
        <taxon>Bacillales</taxon>
        <taxon>Bacillaceae</taxon>
        <taxon>Ornithinibacillus</taxon>
    </lineage>
</organism>
<feature type="domain" description="Solute-binding protein family 5" evidence="3">
    <location>
        <begin position="86"/>
        <end position="445"/>
    </location>
</feature>
<feature type="chain" id="PRO_5044282635" evidence="2">
    <location>
        <begin position="21"/>
        <end position="526"/>
    </location>
</feature>
<dbReference type="PROSITE" id="PS51257">
    <property type="entry name" value="PROKAR_LIPOPROTEIN"/>
    <property type="match status" value="1"/>
</dbReference>
<dbReference type="InterPro" id="IPR000914">
    <property type="entry name" value="SBP_5_dom"/>
</dbReference>
<dbReference type="GO" id="GO:0015833">
    <property type="term" value="P:peptide transport"/>
    <property type="evidence" value="ECO:0007669"/>
    <property type="project" value="TreeGrafter"/>
</dbReference>